<comment type="subcellular location">
    <subcellularLocation>
        <location evidence="1">Membrane</location>
        <topology evidence="1">Multi-pass membrane protein</topology>
    </subcellularLocation>
</comment>
<dbReference type="Proteomes" id="UP000641514">
    <property type="component" value="Unassembled WGS sequence"/>
</dbReference>
<dbReference type="PANTHER" id="PTHR38480:SF1">
    <property type="entry name" value="SLR0254 PROTEIN"/>
    <property type="match status" value="1"/>
</dbReference>
<evidence type="ECO:0000256" key="4">
    <source>
        <dbReference type="ARBA" id="ARBA00023136"/>
    </source>
</evidence>
<evidence type="ECO:0000256" key="5">
    <source>
        <dbReference type="SAM" id="MobiDB-lite"/>
    </source>
</evidence>
<dbReference type="InterPro" id="IPR010432">
    <property type="entry name" value="RDD"/>
</dbReference>
<feature type="region of interest" description="Disordered" evidence="5">
    <location>
        <begin position="268"/>
        <end position="294"/>
    </location>
</feature>
<keyword evidence="4 6" id="KW-0472">Membrane</keyword>
<organism evidence="8 9">
    <name type="scientific">Hoyosella rhizosphaerae</name>
    <dbReference type="NCBI Taxonomy" id="1755582"/>
    <lineage>
        <taxon>Bacteria</taxon>
        <taxon>Bacillati</taxon>
        <taxon>Actinomycetota</taxon>
        <taxon>Actinomycetes</taxon>
        <taxon>Mycobacteriales</taxon>
        <taxon>Hoyosellaceae</taxon>
        <taxon>Hoyosella</taxon>
    </lineage>
</organism>
<reference evidence="8" key="2">
    <citation type="submission" date="2020-09" db="EMBL/GenBank/DDBJ databases">
        <authorList>
            <person name="Sun Q."/>
            <person name="Zhou Y."/>
        </authorList>
    </citation>
    <scope>NUCLEOTIDE SEQUENCE</scope>
    <source>
        <strain evidence="8">CGMCC 1.15478</strain>
    </source>
</reference>
<keyword evidence="9" id="KW-1185">Reference proteome</keyword>
<protein>
    <submittedName>
        <fullName evidence="8">Transporter</fullName>
    </submittedName>
</protein>
<name>A0A916U284_9ACTN</name>
<evidence type="ECO:0000313" key="9">
    <source>
        <dbReference type="Proteomes" id="UP000641514"/>
    </source>
</evidence>
<dbReference type="EMBL" id="BMJH01000001">
    <property type="protein sequence ID" value="GGC57392.1"/>
    <property type="molecule type" value="Genomic_DNA"/>
</dbReference>
<sequence length="294" mass="32140">MRRRGLGIRTEQIGQEPSNVKSVSPIVSGEAVHLDLREATFASRAVAVFIDIIVQLMLLFTLVGILFAAAPDLDDALYSAIVILVVVLTMIALPVAVETLTRGRSLGKFAMGLRVVRDDGGPVRFRHSLIRGLAGFFLDFWVLGFFGAVAMIVSLLSPRHKRVGDYLAGTVVVRERLTRPPAGWQAQAQRQEWTRTLDLSRLTPDLVLTIRQFLSRANALRPEARHRIAQGLVQQLIGIAGIVPPADHPPELVLDSILAERRAREAARFSGVAPPTHIPDTPNTGPQSPFAPPK</sequence>
<evidence type="ECO:0000313" key="8">
    <source>
        <dbReference type="EMBL" id="GGC57392.1"/>
    </source>
</evidence>
<reference evidence="8" key="1">
    <citation type="journal article" date="2014" name="Int. J. Syst. Evol. Microbiol.">
        <title>Complete genome sequence of Corynebacterium casei LMG S-19264T (=DSM 44701T), isolated from a smear-ripened cheese.</title>
        <authorList>
            <consortium name="US DOE Joint Genome Institute (JGI-PGF)"/>
            <person name="Walter F."/>
            <person name="Albersmeier A."/>
            <person name="Kalinowski J."/>
            <person name="Ruckert C."/>
        </authorList>
    </citation>
    <scope>NUCLEOTIDE SEQUENCE</scope>
    <source>
        <strain evidence="8">CGMCC 1.15478</strain>
    </source>
</reference>
<evidence type="ECO:0000256" key="6">
    <source>
        <dbReference type="SAM" id="Phobius"/>
    </source>
</evidence>
<feature type="transmembrane region" description="Helical" evidence="6">
    <location>
        <begin position="46"/>
        <end position="70"/>
    </location>
</feature>
<accession>A0A916U284</accession>
<comment type="caution">
    <text evidence="8">The sequence shown here is derived from an EMBL/GenBank/DDBJ whole genome shotgun (WGS) entry which is preliminary data.</text>
</comment>
<feature type="domain" description="RDD" evidence="7">
    <location>
        <begin position="39"/>
        <end position="169"/>
    </location>
</feature>
<dbReference type="GO" id="GO:0016020">
    <property type="term" value="C:membrane"/>
    <property type="evidence" value="ECO:0007669"/>
    <property type="project" value="UniProtKB-SubCell"/>
</dbReference>
<evidence type="ECO:0000256" key="1">
    <source>
        <dbReference type="ARBA" id="ARBA00004141"/>
    </source>
</evidence>
<keyword evidence="3 6" id="KW-1133">Transmembrane helix</keyword>
<evidence type="ECO:0000256" key="3">
    <source>
        <dbReference type="ARBA" id="ARBA00022989"/>
    </source>
</evidence>
<evidence type="ECO:0000259" key="7">
    <source>
        <dbReference type="Pfam" id="PF06271"/>
    </source>
</evidence>
<feature type="transmembrane region" description="Helical" evidence="6">
    <location>
        <begin position="133"/>
        <end position="156"/>
    </location>
</feature>
<dbReference type="Pfam" id="PF06271">
    <property type="entry name" value="RDD"/>
    <property type="match status" value="1"/>
</dbReference>
<evidence type="ECO:0000256" key="2">
    <source>
        <dbReference type="ARBA" id="ARBA00022692"/>
    </source>
</evidence>
<proteinExistence type="predicted"/>
<dbReference type="PANTHER" id="PTHR38480">
    <property type="entry name" value="SLR0254 PROTEIN"/>
    <property type="match status" value="1"/>
</dbReference>
<gene>
    <name evidence="8" type="ORF">GCM10011410_07370</name>
</gene>
<feature type="transmembrane region" description="Helical" evidence="6">
    <location>
        <begin position="76"/>
        <end position="97"/>
    </location>
</feature>
<dbReference type="AlphaFoldDB" id="A0A916U284"/>
<keyword evidence="2 6" id="KW-0812">Transmembrane</keyword>